<evidence type="ECO:0000256" key="1">
    <source>
        <dbReference type="ARBA" id="ARBA00004123"/>
    </source>
</evidence>
<dbReference type="InterPro" id="IPR010301">
    <property type="entry name" value="RRP1"/>
</dbReference>
<reference evidence="5" key="1">
    <citation type="submission" date="2025-08" db="UniProtKB">
        <authorList>
            <consortium name="Ensembl"/>
        </authorList>
    </citation>
    <scope>IDENTIFICATION</scope>
</reference>
<dbReference type="Pfam" id="PF05997">
    <property type="entry name" value="Nop52"/>
    <property type="match status" value="1"/>
</dbReference>
<dbReference type="GO" id="GO:0005634">
    <property type="term" value="C:nucleus"/>
    <property type="evidence" value="ECO:0007669"/>
    <property type="project" value="UniProtKB-SubCell"/>
</dbReference>
<name>A0A8B9RYH2_9AVES</name>
<dbReference type="Ensembl" id="ENSANIT00000018821.1">
    <property type="protein sequence ID" value="ENSANIP00000018205.1"/>
    <property type="gene ID" value="ENSANIG00000012376.1"/>
</dbReference>
<evidence type="ECO:0000256" key="3">
    <source>
        <dbReference type="ARBA" id="ARBA00023242"/>
    </source>
</evidence>
<dbReference type="Proteomes" id="UP000694541">
    <property type="component" value="Unplaced"/>
</dbReference>
<keyword evidence="3" id="KW-0539">Nucleus</keyword>
<evidence type="ECO:0000313" key="5">
    <source>
        <dbReference type="Ensembl" id="ENSANIP00000018205.1"/>
    </source>
</evidence>
<keyword evidence="6" id="KW-1185">Reference proteome</keyword>
<evidence type="ECO:0000256" key="4">
    <source>
        <dbReference type="SAM" id="MobiDB-lite"/>
    </source>
</evidence>
<sequence>MAPAAVQPPEIQFAQRLAANEKRIRDRALKKLRGYIGVRTQRPAGRARRGGGGPAWPGRGTAPVQGGWRTRGGPAWSREGLAGSINGAAFGAV</sequence>
<evidence type="ECO:0000313" key="6">
    <source>
        <dbReference type="Proteomes" id="UP000694541"/>
    </source>
</evidence>
<comment type="similarity">
    <text evidence="2">Belongs to the RRP1 family.</text>
</comment>
<dbReference type="AlphaFoldDB" id="A0A8B9RYH2"/>
<reference evidence="5" key="2">
    <citation type="submission" date="2025-09" db="UniProtKB">
        <authorList>
            <consortium name="Ensembl"/>
        </authorList>
    </citation>
    <scope>IDENTIFICATION</scope>
</reference>
<protein>
    <submittedName>
        <fullName evidence="5">Uncharacterized protein</fullName>
    </submittedName>
</protein>
<proteinExistence type="inferred from homology"/>
<feature type="region of interest" description="Disordered" evidence="4">
    <location>
        <begin position="40"/>
        <end position="79"/>
    </location>
</feature>
<organism evidence="5 6">
    <name type="scientific">Accipiter nisus</name>
    <name type="common">Eurasian sparrowhawk</name>
    <dbReference type="NCBI Taxonomy" id="211598"/>
    <lineage>
        <taxon>Eukaryota</taxon>
        <taxon>Metazoa</taxon>
        <taxon>Chordata</taxon>
        <taxon>Craniata</taxon>
        <taxon>Vertebrata</taxon>
        <taxon>Euteleostomi</taxon>
        <taxon>Archelosauria</taxon>
        <taxon>Archosauria</taxon>
        <taxon>Dinosauria</taxon>
        <taxon>Saurischia</taxon>
        <taxon>Theropoda</taxon>
        <taxon>Coelurosauria</taxon>
        <taxon>Aves</taxon>
        <taxon>Neognathae</taxon>
        <taxon>Neoaves</taxon>
        <taxon>Telluraves</taxon>
        <taxon>Accipitrimorphae</taxon>
        <taxon>Accipitriformes</taxon>
        <taxon>Accipitridae</taxon>
        <taxon>Accipitrinae</taxon>
        <taxon>Accipiter</taxon>
    </lineage>
</organism>
<comment type="subcellular location">
    <subcellularLocation>
        <location evidence="1">Nucleus</location>
    </subcellularLocation>
</comment>
<dbReference type="GO" id="GO:0006364">
    <property type="term" value="P:rRNA processing"/>
    <property type="evidence" value="ECO:0007669"/>
    <property type="project" value="InterPro"/>
</dbReference>
<accession>A0A8B9RYH2</accession>
<dbReference type="GO" id="GO:0030688">
    <property type="term" value="C:preribosome, small subunit precursor"/>
    <property type="evidence" value="ECO:0007669"/>
    <property type="project" value="InterPro"/>
</dbReference>
<evidence type="ECO:0000256" key="2">
    <source>
        <dbReference type="ARBA" id="ARBA00006374"/>
    </source>
</evidence>